<protein>
    <recommendedName>
        <fullName evidence="5">DUF2637 domain-containing protein</fullName>
    </recommendedName>
</protein>
<evidence type="ECO:0008006" key="5">
    <source>
        <dbReference type="Google" id="ProtNLM"/>
    </source>
</evidence>
<keyword evidence="2" id="KW-0472">Membrane</keyword>
<accession>A0ABW6VIA1</accession>
<keyword evidence="2" id="KW-0812">Transmembrane</keyword>
<sequence>MILLVGAGIGTITLNVWHAVEKLTALHKAGETLEAKDYLGIAALALIAGVLPVFLAGFMSELADSHPKGRGKAVWLVMGMAMALSIQAQAEMLEPIFGELVEGKPLLSLRWLFPLMCDIAVMKSLQVLLAPDDDTAENAASGVTTPALVTYVNRPDGLTGGTAPAAGGASLTPHPGGLPGSPGTLTGQGSAPHRNLTDPHPVSPSSEAPQNPAAPSPNTPHPPLTGEGNQGGGEAPTGPAPKPQAEVPAPRQPKKPATRKPQSKKVRSATETDPDRIDIMALHGPDLVRQINADLATGKLERLSGAQIRMRYGPLGSDNASIVLARYNEANERLAAPSEDVTGDLTERVG</sequence>
<keyword evidence="4" id="KW-1185">Reference proteome</keyword>
<evidence type="ECO:0000313" key="4">
    <source>
        <dbReference type="Proteomes" id="UP001602119"/>
    </source>
</evidence>
<feature type="compositionally biased region" description="Low complexity" evidence="1">
    <location>
        <begin position="161"/>
        <end position="190"/>
    </location>
</feature>
<gene>
    <name evidence="3" type="ORF">ACFY05_32000</name>
</gene>
<name>A0ABW6VIA1_MICFU</name>
<comment type="caution">
    <text evidence="3">The sequence shown here is derived from an EMBL/GenBank/DDBJ whole genome shotgun (WGS) entry which is preliminary data.</text>
</comment>
<keyword evidence="2" id="KW-1133">Transmembrane helix</keyword>
<proteinExistence type="predicted"/>
<feature type="region of interest" description="Disordered" evidence="1">
    <location>
        <begin position="160"/>
        <end position="275"/>
    </location>
</feature>
<feature type="transmembrane region" description="Helical" evidence="2">
    <location>
        <begin position="38"/>
        <end position="60"/>
    </location>
</feature>
<feature type="compositionally biased region" description="Basic residues" evidence="1">
    <location>
        <begin position="252"/>
        <end position="267"/>
    </location>
</feature>
<organism evidence="3 4">
    <name type="scientific">Microtetraspora fusca</name>
    <dbReference type="NCBI Taxonomy" id="1997"/>
    <lineage>
        <taxon>Bacteria</taxon>
        <taxon>Bacillati</taxon>
        <taxon>Actinomycetota</taxon>
        <taxon>Actinomycetes</taxon>
        <taxon>Streptosporangiales</taxon>
        <taxon>Streptosporangiaceae</taxon>
        <taxon>Microtetraspora</taxon>
    </lineage>
</organism>
<feature type="transmembrane region" description="Helical" evidence="2">
    <location>
        <begin position="72"/>
        <end position="90"/>
    </location>
</feature>
<evidence type="ECO:0000256" key="2">
    <source>
        <dbReference type="SAM" id="Phobius"/>
    </source>
</evidence>
<dbReference type="Proteomes" id="UP001602119">
    <property type="component" value="Unassembled WGS sequence"/>
</dbReference>
<dbReference type="RefSeq" id="WP_387345927.1">
    <property type="nucleotide sequence ID" value="NZ_JBIAXI010000024.1"/>
</dbReference>
<evidence type="ECO:0000313" key="3">
    <source>
        <dbReference type="EMBL" id="MFF4777489.1"/>
    </source>
</evidence>
<evidence type="ECO:0000256" key="1">
    <source>
        <dbReference type="SAM" id="MobiDB-lite"/>
    </source>
</evidence>
<reference evidence="3 4" key="1">
    <citation type="submission" date="2024-10" db="EMBL/GenBank/DDBJ databases">
        <title>The Natural Products Discovery Center: Release of the First 8490 Sequenced Strains for Exploring Actinobacteria Biosynthetic Diversity.</title>
        <authorList>
            <person name="Kalkreuter E."/>
            <person name="Kautsar S.A."/>
            <person name="Yang D."/>
            <person name="Bader C.D."/>
            <person name="Teijaro C.N."/>
            <person name="Fluegel L."/>
            <person name="Davis C.M."/>
            <person name="Simpson J.R."/>
            <person name="Lauterbach L."/>
            <person name="Steele A.D."/>
            <person name="Gui C."/>
            <person name="Meng S."/>
            <person name="Li G."/>
            <person name="Viehrig K."/>
            <person name="Ye F."/>
            <person name="Su P."/>
            <person name="Kiefer A.F."/>
            <person name="Nichols A."/>
            <person name="Cepeda A.J."/>
            <person name="Yan W."/>
            <person name="Fan B."/>
            <person name="Jiang Y."/>
            <person name="Adhikari A."/>
            <person name="Zheng C.-J."/>
            <person name="Schuster L."/>
            <person name="Cowan T.M."/>
            <person name="Smanski M.J."/>
            <person name="Chevrette M.G."/>
            <person name="De Carvalho L.P.S."/>
            <person name="Shen B."/>
        </authorList>
    </citation>
    <scope>NUCLEOTIDE SEQUENCE [LARGE SCALE GENOMIC DNA]</scope>
    <source>
        <strain evidence="3 4">NPDC001281</strain>
    </source>
</reference>
<feature type="compositionally biased region" description="Pro residues" evidence="1">
    <location>
        <begin position="212"/>
        <end position="223"/>
    </location>
</feature>
<dbReference type="EMBL" id="JBIAXI010000024">
    <property type="protein sequence ID" value="MFF4777489.1"/>
    <property type="molecule type" value="Genomic_DNA"/>
</dbReference>